<dbReference type="Proteomes" id="UP000307702">
    <property type="component" value="Unassembled WGS sequence"/>
</dbReference>
<protein>
    <submittedName>
        <fullName evidence="3">SPOR domain-containing protein</fullName>
    </submittedName>
</protein>
<feature type="signal peptide" evidence="1">
    <location>
        <begin position="1"/>
        <end position="24"/>
    </location>
</feature>
<dbReference type="InterPro" id="IPR007730">
    <property type="entry name" value="SPOR-like_dom"/>
</dbReference>
<dbReference type="Pfam" id="PF05036">
    <property type="entry name" value="SPOR"/>
    <property type="match status" value="1"/>
</dbReference>
<comment type="caution">
    <text evidence="3">The sequence shown here is derived from an EMBL/GenBank/DDBJ whole genome shotgun (WGS) entry which is preliminary data.</text>
</comment>
<gene>
    <name evidence="3" type="ORF">FCS21_13370</name>
</gene>
<dbReference type="PROSITE" id="PS51257">
    <property type="entry name" value="PROKAR_LIPOPROTEIN"/>
    <property type="match status" value="1"/>
</dbReference>
<reference evidence="3 4" key="1">
    <citation type="submission" date="2019-05" db="EMBL/GenBank/DDBJ databases">
        <title>Colwellia ponticola sp. nov., isolated from seawater.</title>
        <authorList>
            <person name="Yoon J.-H."/>
        </authorList>
    </citation>
    <scope>NUCLEOTIDE SEQUENCE [LARGE SCALE GENOMIC DNA]</scope>
    <source>
        <strain evidence="3 4">OISW-25</strain>
    </source>
</reference>
<dbReference type="EMBL" id="SZVP01000015">
    <property type="protein sequence ID" value="TMM43115.1"/>
    <property type="molecule type" value="Genomic_DNA"/>
</dbReference>
<dbReference type="GO" id="GO:0042834">
    <property type="term" value="F:peptidoglycan binding"/>
    <property type="evidence" value="ECO:0007669"/>
    <property type="project" value="InterPro"/>
</dbReference>
<dbReference type="RefSeq" id="WP_138624050.1">
    <property type="nucleotide sequence ID" value="NZ_SZVP01000015.1"/>
</dbReference>
<accession>A0A8H2JMN9</accession>
<dbReference type="PROSITE" id="PS51724">
    <property type="entry name" value="SPOR"/>
    <property type="match status" value="1"/>
</dbReference>
<feature type="chain" id="PRO_5034741569" evidence="1">
    <location>
        <begin position="25"/>
        <end position="196"/>
    </location>
</feature>
<feature type="domain" description="SPOR" evidence="2">
    <location>
        <begin position="108"/>
        <end position="195"/>
    </location>
</feature>
<evidence type="ECO:0000313" key="4">
    <source>
        <dbReference type="Proteomes" id="UP000307702"/>
    </source>
</evidence>
<name>A0A8H2JMN9_9GAMM</name>
<dbReference type="AlphaFoldDB" id="A0A8H2JMN9"/>
<dbReference type="Gene3D" id="3.30.70.1070">
    <property type="entry name" value="Sporulation related repeat"/>
    <property type="match status" value="1"/>
</dbReference>
<evidence type="ECO:0000256" key="1">
    <source>
        <dbReference type="SAM" id="SignalP"/>
    </source>
</evidence>
<proteinExistence type="predicted"/>
<keyword evidence="4" id="KW-1185">Reference proteome</keyword>
<evidence type="ECO:0000259" key="2">
    <source>
        <dbReference type="PROSITE" id="PS51724"/>
    </source>
</evidence>
<keyword evidence="1" id="KW-0732">Signal</keyword>
<dbReference type="InterPro" id="IPR036680">
    <property type="entry name" value="SPOR-like_sf"/>
</dbReference>
<sequence length="196" mass="22239">MIKTVKIFTLIFMCVSLFSCTSNKGELTEKLTAEEQFEYFEQHNNEWKLLKPDLLELIAMKKELQELITELNKLADIPQIVTPMPTNTEQANLINAAPKSKKIPTNTISTNPPYAIQLGSYSQLSKLKQVWSDIQVNEAVLLNNKTAISEKTTKNKVTFYRLKAIPYDKESAKKACEILIKQQHSCIVSTPYGKAL</sequence>
<evidence type="ECO:0000313" key="3">
    <source>
        <dbReference type="EMBL" id="TMM43115.1"/>
    </source>
</evidence>
<organism evidence="3 4">
    <name type="scientific">Colwellia ponticola</name>
    <dbReference type="NCBI Taxonomy" id="2304625"/>
    <lineage>
        <taxon>Bacteria</taxon>
        <taxon>Pseudomonadati</taxon>
        <taxon>Pseudomonadota</taxon>
        <taxon>Gammaproteobacteria</taxon>
        <taxon>Alteromonadales</taxon>
        <taxon>Colwelliaceae</taxon>
        <taxon>Colwellia</taxon>
    </lineage>
</organism>